<sequence length="84" mass="9805">MHALFQSRRFNAGVLDLMGKNNNTAEKNMRLQYALLKDTLLMRRSNDPQPIRGAFGKRQYPWKDIRQKSTGIVKLPYRLIQGQT</sequence>
<reference evidence="1" key="1">
    <citation type="submission" date="2020-07" db="EMBL/GenBank/DDBJ databases">
        <authorList>
            <person name="Nazaruddin N."/>
        </authorList>
    </citation>
    <scope>NUCLEOTIDE SEQUENCE</scope>
</reference>
<keyword evidence="2" id="KW-1185">Reference proteome</keyword>
<name>A0A6V7H1Q2_9HYME</name>
<evidence type="ECO:0000313" key="1">
    <source>
        <dbReference type="EMBL" id="CAD1471685.1"/>
    </source>
</evidence>
<accession>A0A6V7H1Q2</accession>
<organism evidence="1 2">
    <name type="scientific">Heterotrigona itama</name>
    <dbReference type="NCBI Taxonomy" id="395501"/>
    <lineage>
        <taxon>Eukaryota</taxon>
        <taxon>Metazoa</taxon>
        <taxon>Ecdysozoa</taxon>
        <taxon>Arthropoda</taxon>
        <taxon>Hexapoda</taxon>
        <taxon>Insecta</taxon>
        <taxon>Pterygota</taxon>
        <taxon>Neoptera</taxon>
        <taxon>Endopterygota</taxon>
        <taxon>Hymenoptera</taxon>
        <taxon>Apocrita</taxon>
        <taxon>Aculeata</taxon>
        <taxon>Apoidea</taxon>
        <taxon>Anthophila</taxon>
        <taxon>Apidae</taxon>
        <taxon>Heterotrigona</taxon>
    </lineage>
</organism>
<gene>
    <name evidence="1" type="ORF">MHI_LOCUS247303</name>
</gene>
<comment type="caution">
    <text evidence="1">The sequence shown here is derived from an EMBL/GenBank/DDBJ whole genome shotgun (WGS) entry which is preliminary data.</text>
</comment>
<dbReference type="EMBL" id="CAJDYZ010004644">
    <property type="protein sequence ID" value="CAD1471685.1"/>
    <property type="molecule type" value="Genomic_DNA"/>
</dbReference>
<protein>
    <submittedName>
        <fullName evidence="1">Uncharacterized protein</fullName>
    </submittedName>
</protein>
<proteinExistence type="predicted"/>
<dbReference type="AlphaFoldDB" id="A0A6V7H1Q2"/>
<dbReference type="Proteomes" id="UP000752696">
    <property type="component" value="Unassembled WGS sequence"/>
</dbReference>
<feature type="non-terminal residue" evidence="1">
    <location>
        <position position="1"/>
    </location>
</feature>
<evidence type="ECO:0000313" key="2">
    <source>
        <dbReference type="Proteomes" id="UP000752696"/>
    </source>
</evidence>